<protein>
    <recommendedName>
        <fullName evidence="5">Translational regulator CsrA</fullName>
    </recommendedName>
</protein>
<keyword evidence="7" id="KW-1185">Reference proteome</keyword>
<dbReference type="NCBIfam" id="NF002469">
    <property type="entry name" value="PRK01712.1"/>
    <property type="match status" value="1"/>
</dbReference>
<comment type="subunit">
    <text evidence="5">Homodimer; the beta-strands of each monomer intercalate to form a hydrophobic core, while the alpha-helices form wings that extend away from the core.</text>
</comment>
<evidence type="ECO:0000313" key="6">
    <source>
        <dbReference type="EMBL" id="QQO07525.1"/>
    </source>
</evidence>
<dbReference type="SUPFAM" id="SSF117130">
    <property type="entry name" value="CsrA-like"/>
    <property type="match status" value="1"/>
</dbReference>
<organism evidence="6 7">
    <name type="scientific">Breznakiella homolactica</name>
    <dbReference type="NCBI Taxonomy" id="2798577"/>
    <lineage>
        <taxon>Bacteria</taxon>
        <taxon>Pseudomonadati</taxon>
        <taxon>Spirochaetota</taxon>
        <taxon>Spirochaetia</taxon>
        <taxon>Spirochaetales</taxon>
        <taxon>Breznakiellaceae</taxon>
        <taxon>Breznakiella</taxon>
    </lineage>
</organism>
<evidence type="ECO:0000256" key="1">
    <source>
        <dbReference type="ARBA" id="ARBA00022490"/>
    </source>
</evidence>
<dbReference type="Pfam" id="PF02599">
    <property type="entry name" value="CsrA"/>
    <property type="match status" value="1"/>
</dbReference>
<evidence type="ECO:0000256" key="3">
    <source>
        <dbReference type="ARBA" id="ARBA00022845"/>
    </source>
</evidence>
<dbReference type="RefSeq" id="WP_215624831.1">
    <property type="nucleotide sequence ID" value="NZ_CP067089.2"/>
</dbReference>
<dbReference type="GO" id="GO:0045947">
    <property type="term" value="P:negative regulation of translational initiation"/>
    <property type="evidence" value="ECO:0007669"/>
    <property type="project" value="UniProtKB-UniRule"/>
</dbReference>
<dbReference type="AlphaFoldDB" id="A0A7T7XJN6"/>
<dbReference type="Gene3D" id="2.60.40.4380">
    <property type="entry name" value="Translational regulator CsrA"/>
    <property type="match status" value="1"/>
</dbReference>
<name>A0A7T7XJN6_9SPIR</name>
<dbReference type="GO" id="GO:1902208">
    <property type="term" value="P:regulation of bacterial-type flagellum assembly"/>
    <property type="evidence" value="ECO:0007669"/>
    <property type="project" value="UniProtKB-UniRule"/>
</dbReference>
<proteinExistence type="inferred from homology"/>
<evidence type="ECO:0000256" key="5">
    <source>
        <dbReference type="HAMAP-Rule" id="MF_00167"/>
    </source>
</evidence>
<evidence type="ECO:0000256" key="2">
    <source>
        <dbReference type="ARBA" id="ARBA00022491"/>
    </source>
</evidence>
<keyword evidence="3 5" id="KW-0810">Translation regulation</keyword>
<dbReference type="GO" id="GO:0044781">
    <property type="term" value="P:bacterial-type flagellum organization"/>
    <property type="evidence" value="ECO:0007669"/>
    <property type="project" value="UniProtKB-KW"/>
</dbReference>
<dbReference type="HAMAP" id="MF_00167">
    <property type="entry name" value="CsrA"/>
    <property type="match status" value="1"/>
</dbReference>
<keyword evidence="5" id="KW-1005">Bacterial flagellum biogenesis</keyword>
<evidence type="ECO:0000256" key="4">
    <source>
        <dbReference type="ARBA" id="ARBA00022884"/>
    </source>
</evidence>
<evidence type="ECO:0000313" key="7">
    <source>
        <dbReference type="Proteomes" id="UP000595917"/>
    </source>
</evidence>
<dbReference type="FunFam" id="2.60.40.4380:FF:000002">
    <property type="entry name" value="Translational regulator CsrA"/>
    <property type="match status" value="1"/>
</dbReference>
<dbReference type="PANTHER" id="PTHR34984:SF1">
    <property type="entry name" value="CARBON STORAGE REGULATOR"/>
    <property type="match status" value="1"/>
</dbReference>
<comment type="subcellular location">
    <subcellularLocation>
        <location evidence="5">Cytoplasm</location>
    </subcellularLocation>
</comment>
<keyword evidence="4 5" id="KW-0694">RNA-binding</keyword>
<dbReference type="GO" id="GO:0006109">
    <property type="term" value="P:regulation of carbohydrate metabolic process"/>
    <property type="evidence" value="ECO:0007669"/>
    <property type="project" value="InterPro"/>
</dbReference>
<gene>
    <name evidence="5 6" type="primary">csrA</name>
    <name evidence="6" type="ORF">JFL75_11245</name>
</gene>
<dbReference type="GO" id="GO:0006402">
    <property type="term" value="P:mRNA catabolic process"/>
    <property type="evidence" value="ECO:0007669"/>
    <property type="project" value="InterPro"/>
</dbReference>
<dbReference type="EMBL" id="CP067089">
    <property type="protein sequence ID" value="QQO07525.1"/>
    <property type="molecule type" value="Genomic_DNA"/>
</dbReference>
<dbReference type="InterPro" id="IPR003751">
    <property type="entry name" value="CsrA"/>
</dbReference>
<reference evidence="6" key="1">
    <citation type="submission" date="2021-01" db="EMBL/GenBank/DDBJ databases">
        <title>Description of Breznakiella homolactica.</title>
        <authorList>
            <person name="Song Y."/>
            <person name="Brune A."/>
        </authorList>
    </citation>
    <scope>NUCLEOTIDE SEQUENCE</scope>
    <source>
        <strain evidence="6">RmG30</strain>
    </source>
</reference>
<dbReference type="GO" id="GO:0048027">
    <property type="term" value="F:mRNA 5'-UTR binding"/>
    <property type="evidence" value="ECO:0007669"/>
    <property type="project" value="UniProtKB-UniRule"/>
</dbReference>
<accession>A0A7T7XJN6</accession>
<keyword evidence="2 5" id="KW-0678">Repressor</keyword>
<keyword evidence="1 5" id="KW-0963">Cytoplasm</keyword>
<dbReference type="KEGG" id="bhc:JFL75_11245"/>
<dbReference type="GO" id="GO:0005829">
    <property type="term" value="C:cytosol"/>
    <property type="evidence" value="ECO:0007669"/>
    <property type="project" value="TreeGrafter"/>
</dbReference>
<dbReference type="NCBIfam" id="TIGR00202">
    <property type="entry name" value="csrA"/>
    <property type="match status" value="1"/>
</dbReference>
<dbReference type="PANTHER" id="PTHR34984">
    <property type="entry name" value="CARBON STORAGE REGULATOR"/>
    <property type="match status" value="1"/>
</dbReference>
<comment type="function">
    <text evidence="5">A translational regulator that binds mRNA to regulate translation initiation and/or mRNA stability. Usually binds in the 5'-UTR at or near the Shine-Dalgarno sequence preventing ribosome-binding, thus repressing translation. Its main target seems to be the major flagellin gene, while its function is anatagonized by FliW.</text>
</comment>
<dbReference type="Proteomes" id="UP000595917">
    <property type="component" value="Chromosome"/>
</dbReference>
<dbReference type="InterPro" id="IPR036107">
    <property type="entry name" value="CsrA_sf"/>
</dbReference>
<comment type="similarity">
    <text evidence="5">Belongs to the CsrA/RsmA family.</text>
</comment>
<sequence length="77" mass="8641">MLILSRKVNEKIMIGEDISISIIEVRGDQVRLGVDAPKHVKVFRQEVFDAIKAENKAAMESTPVIPELGITEERKPL</sequence>